<dbReference type="AlphaFoldDB" id="A0A3G8YCC8"/>
<sequence length="140" mass="15274">MRPIIFLSFVLLPWSAAQAGNPAPLNGIWKLTQFSSAAPKSETGFKPDAQLFIVNGQLSGSYGCGTFKGTLEAALSTARIRIEPLPPKANVRCVFAVKGEFHNAMNAATQYTLSRTHLVLFSKQSRLIFERTGYVTPAKK</sequence>
<evidence type="ECO:0000313" key="3">
    <source>
        <dbReference type="EMBL" id="AZI41857.1"/>
    </source>
</evidence>
<accession>A0A3G8YCC8</accession>
<evidence type="ECO:0000256" key="1">
    <source>
        <dbReference type="SAM" id="SignalP"/>
    </source>
</evidence>
<feature type="domain" description="DUF306" evidence="2">
    <location>
        <begin position="25"/>
        <end position="126"/>
    </location>
</feature>
<dbReference type="EMBL" id="CP034183">
    <property type="protein sequence ID" value="AZI41857.1"/>
    <property type="molecule type" value="Genomic_DNA"/>
</dbReference>
<evidence type="ECO:0000259" key="2">
    <source>
        <dbReference type="Pfam" id="PF03724"/>
    </source>
</evidence>
<dbReference type="RefSeq" id="WP_124867785.1">
    <property type="nucleotide sequence ID" value="NZ_CP034183.1"/>
</dbReference>
<dbReference type="Pfam" id="PF03724">
    <property type="entry name" value="META"/>
    <property type="match status" value="1"/>
</dbReference>
<keyword evidence="1" id="KW-0732">Signal</keyword>
<evidence type="ECO:0000313" key="4">
    <source>
        <dbReference type="Proteomes" id="UP000276417"/>
    </source>
</evidence>
<proteinExistence type="predicted"/>
<protein>
    <submittedName>
        <fullName evidence="3">META domain-containing protein</fullName>
    </submittedName>
</protein>
<name>A0A3G8YCC8_9DEIO</name>
<reference evidence="3 4" key="1">
    <citation type="submission" date="2018-11" db="EMBL/GenBank/DDBJ databases">
        <title>Deinococcus shelandsis sp. nov., isolated from South Shetland Islands soil of Antarctica.</title>
        <authorList>
            <person name="Tian J."/>
        </authorList>
    </citation>
    <scope>NUCLEOTIDE SEQUENCE [LARGE SCALE GENOMIC DNA]</scope>
    <source>
        <strain evidence="3 4">S14-83T</strain>
    </source>
</reference>
<keyword evidence="4" id="KW-1185">Reference proteome</keyword>
<dbReference type="Gene3D" id="2.40.128.270">
    <property type="match status" value="1"/>
</dbReference>
<dbReference type="Proteomes" id="UP000276417">
    <property type="component" value="Chromosome 1"/>
</dbReference>
<dbReference type="InterPro" id="IPR005184">
    <property type="entry name" value="DUF306_Meta_HslJ"/>
</dbReference>
<feature type="chain" id="PRO_5017954257" evidence="1">
    <location>
        <begin position="20"/>
        <end position="140"/>
    </location>
</feature>
<feature type="signal peptide" evidence="1">
    <location>
        <begin position="1"/>
        <end position="19"/>
    </location>
</feature>
<dbReference type="KEGG" id="dph:EHF33_03075"/>
<gene>
    <name evidence="3" type="ORF">EHF33_03075</name>
</gene>
<dbReference type="InterPro" id="IPR038670">
    <property type="entry name" value="HslJ-like_sf"/>
</dbReference>
<dbReference type="OrthoDB" id="69129at2"/>
<organism evidence="3 4">
    <name type="scientific">Deinococcus psychrotolerans</name>
    <dbReference type="NCBI Taxonomy" id="2489213"/>
    <lineage>
        <taxon>Bacteria</taxon>
        <taxon>Thermotogati</taxon>
        <taxon>Deinococcota</taxon>
        <taxon>Deinococci</taxon>
        <taxon>Deinococcales</taxon>
        <taxon>Deinococcaceae</taxon>
        <taxon>Deinococcus</taxon>
    </lineage>
</organism>